<dbReference type="Pfam" id="PF01031">
    <property type="entry name" value="Dynamin_M"/>
    <property type="match status" value="1"/>
</dbReference>
<organism evidence="3 4">
    <name type="scientific">Hevea brasiliensis</name>
    <name type="common">Para rubber tree</name>
    <name type="synonym">Siphonia brasiliensis</name>
    <dbReference type="NCBI Taxonomy" id="3981"/>
    <lineage>
        <taxon>Eukaryota</taxon>
        <taxon>Viridiplantae</taxon>
        <taxon>Streptophyta</taxon>
        <taxon>Embryophyta</taxon>
        <taxon>Tracheophyta</taxon>
        <taxon>Spermatophyta</taxon>
        <taxon>Magnoliopsida</taxon>
        <taxon>eudicotyledons</taxon>
        <taxon>Gunneridae</taxon>
        <taxon>Pentapetalae</taxon>
        <taxon>rosids</taxon>
        <taxon>fabids</taxon>
        <taxon>Malpighiales</taxon>
        <taxon>Euphorbiaceae</taxon>
        <taxon>Crotonoideae</taxon>
        <taxon>Micrandreae</taxon>
        <taxon>Hevea</taxon>
    </lineage>
</organism>
<feature type="domain" description="GED" evidence="2">
    <location>
        <begin position="100"/>
        <end position="193"/>
    </location>
</feature>
<dbReference type="InterPro" id="IPR003130">
    <property type="entry name" value="GED"/>
</dbReference>
<dbReference type="GO" id="GO:0005525">
    <property type="term" value="F:GTP binding"/>
    <property type="evidence" value="ECO:0007669"/>
    <property type="project" value="InterPro"/>
</dbReference>
<gene>
    <name evidence="3" type="ORF">GH714_026720</name>
</gene>
<dbReference type="InterPro" id="IPR020850">
    <property type="entry name" value="GED_dom"/>
</dbReference>
<dbReference type="GO" id="GO:0016020">
    <property type="term" value="C:membrane"/>
    <property type="evidence" value="ECO:0007669"/>
    <property type="project" value="TreeGrafter"/>
</dbReference>
<evidence type="ECO:0000256" key="1">
    <source>
        <dbReference type="ARBA" id="ARBA00023175"/>
    </source>
</evidence>
<evidence type="ECO:0000313" key="3">
    <source>
        <dbReference type="EMBL" id="KAF2307378.1"/>
    </source>
</evidence>
<dbReference type="GO" id="GO:0003924">
    <property type="term" value="F:GTPase activity"/>
    <property type="evidence" value="ECO:0007669"/>
    <property type="project" value="InterPro"/>
</dbReference>
<name>A0A6A6M4E2_HEVBR</name>
<dbReference type="EMBL" id="JAAGAX010000008">
    <property type="protein sequence ID" value="KAF2307378.1"/>
    <property type="molecule type" value="Genomic_DNA"/>
</dbReference>
<keyword evidence="4" id="KW-1185">Reference proteome</keyword>
<dbReference type="GO" id="GO:0008017">
    <property type="term" value="F:microtubule binding"/>
    <property type="evidence" value="ECO:0007669"/>
    <property type="project" value="TreeGrafter"/>
</dbReference>
<dbReference type="PANTHER" id="PTHR11566:SF173">
    <property type="entry name" value="DYNAMIN-RELATED PROTEIN 4C"/>
    <property type="match status" value="1"/>
</dbReference>
<reference evidence="3 4" key="1">
    <citation type="journal article" date="2020" name="Mol. Plant">
        <title>The Chromosome-Based Rubber Tree Genome Provides New Insights into Spurge Genome Evolution and Rubber Biosynthesis.</title>
        <authorList>
            <person name="Liu J."/>
            <person name="Shi C."/>
            <person name="Shi C.C."/>
            <person name="Li W."/>
            <person name="Zhang Q.J."/>
            <person name="Zhang Y."/>
            <person name="Li K."/>
            <person name="Lu H.F."/>
            <person name="Shi C."/>
            <person name="Zhu S.T."/>
            <person name="Xiao Z.Y."/>
            <person name="Nan H."/>
            <person name="Yue Y."/>
            <person name="Zhu X.G."/>
            <person name="Wu Y."/>
            <person name="Hong X.N."/>
            <person name="Fan G.Y."/>
            <person name="Tong Y."/>
            <person name="Zhang D."/>
            <person name="Mao C.L."/>
            <person name="Liu Y.L."/>
            <person name="Hao S.J."/>
            <person name="Liu W.Q."/>
            <person name="Lv M.Q."/>
            <person name="Zhang H.B."/>
            <person name="Liu Y."/>
            <person name="Hu-Tang G.R."/>
            <person name="Wang J.P."/>
            <person name="Wang J.H."/>
            <person name="Sun Y.H."/>
            <person name="Ni S.B."/>
            <person name="Chen W.B."/>
            <person name="Zhang X.C."/>
            <person name="Jiao Y.N."/>
            <person name="Eichler E.E."/>
            <person name="Li G.H."/>
            <person name="Liu X."/>
            <person name="Gao L.Z."/>
        </authorList>
    </citation>
    <scope>NUCLEOTIDE SEQUENCE [LARGE SCALE GENOMIC DNA]</scope>
    <source>
        <strain evidence="4">cv. GT1</strain>
        <tissue evidence="3">Leaf</tissue>
    </source>
</reference>
<evidence type="ECO:0000259" key="2">
    <source>
        <dbReference type="PROSITE" id="PS51388"/>
    </source>
</evidence>
<dbReference type="PANTHER" id="PTHR11566">
    <property type="entry name" value="DYNAMIN"/>
    <property type="match status" value="1"/>
</dbReference>
<protein>
    <recommendedName>
        <fullName evidence="2">GED domain-containing protein</fullName>
    </recommendedName>
</protein>
<dbReference type="SMART" id="SM00302">
    <property type="entry name" value="GED"/>
    <property type="match status" value="1"/>
</dbReference>
<dbReference type="Pfam" id="PF02212">
    <property type="entry name" value="GED"/>
    <property type="match status" value="1"/>
</dbReference>
<comment type="caution">
    <text evidence="3">The sequence shown here is derived from an EMBL/GenBank/DDBJ whole genome shotgun (WGS) entry which is preliminary data.</text>
</comment>
<accession>A0A6A6M4E2</accession>
<proteinExistence type="predicted"/>
<dbReference type="AlphaFoldDB" id="A0A6A6M4E2"/>
<sequence>MHHSENYFQLQLSTRRAGHNLISKMKEQSISWVIEMVQMEKMTDYTCNPDYMSEWNKLMETQDTFRKTILTQGYSKAEIKGIGVVEVGDIRAYQNVLHQAFDLKMRMTAYWKIVLRRLVDSMALHLQFSVQNLVNKEMEKEIISELISNHGGAIERMLEESPSVAGKREKLNISIKLLGESKKVLGNIMDKIAAYGEGFEHLTP</sequence>
<dbReference type="PROSITE" id="PS51388">
    <property type="entry name" value="GED"/>
    <property type="match status" value="1"/>
</dbReference>
<dbReference type="Gene3D" id="1.20.120.1240">
    <property type="entry name" value="Dynamin, middle domain"/>
    <property type="match status" value="1"/>
</dbReference>
<dbReference type="InterPro" id="IPR000375">
    <property type="entry name" value="Dynamin_stalk"/>
</dbReference>
<dbReference type="Proteomes" id="UP000467840">
    <property type="component" value="Chromosome 9"/>
</dbReference>
<dbReference type="GO" id="GO:0005737">
    <property type="term" value="C:cytoplasm"/>
    <property type="evidence" value="ECO:0007669"/>
    <property type="project" value="TreeGrafter"/>
</dbReference>
<keyword evidence="1" id="KW-0505">Motor protein</keyword>
<dbReference type="GO" id="GO:0005874">
    <property type="term" value="C:microtubule"/>
    <property type="evidence" value="ECO:0007669"/>
    <property type="project" value="TreeGrafter"/>
</dbReference>
<dbReference type="InterPro" id="IPR022812">
    <property type="entry name" value="Dynamin"/>
</dbReference>
<evidence type="ECO:0000313" key="4">
    <source>
        <dbReference type="Proteomes" id="UP000467840"/>
    </source>
</evidence>